<dbReference type="InterPro" id="IPR000120">
    <property type="entry name" value="Amidase"/>
</dbReference>
<evidence type="ECO:0000313" key="4">
    <source>
        <dbReference type="Proteomes" id="UP000243884"/>
    </source>
</evidence>
<dbReference type="Gene3D" id="3.90.1300.10">
    <property type="entry name" value="Amidase signature (AS) domain"/>
    <property type="match status" value="1"/>
</dbReference>
<gene>
    <name evidence="3" type="ORF">SAMN04487984_0503</name>
</gene>
<dbReference type="PANTHER" id="PTHR11895">
    <property type="entry name" value="TRANSAMIDASE"/>
    <property type="match status" value="1"/>
</dbReference>
<feature type="domain" description="Amidase" evidence="2">
    <location>
        <begin position="25"/>
        <end position="474"/>
    </location>
</feature>
<accession>A0A1W1YA01</accession>
<dbReference type="RefSeq" id="WP_084098195.1">
    <property type="nucleotide sequence ID" value="NZ_FWXK01000002.1"/>
</dbReference>
<dbReference type="OrthoDB" id="9811471at2"/>
<comment type="similarity">
    <text evidence="1">Belongs to the amidase family.</text>
</comment>
<sequence>MQSFQSIDATTCAQWIKQGKLTPVEAVKIAIDQVKKYNERFHAVVHLYEEDAIKQAKSLSNLEAPFAGVPILLKDAGHDYAGHPSTSSSQLFKNQIATKNSHYVDQIIKAGFIIIGHTNAPEFALKFVSDSALYGTVPNPVNPKYHAGGSSGGSAAAVQLGMVPIAAASDGGGSIRIPASFSGLVGFKPTRGAMPTGPGSYRSWGGAAIDFALTKSIQDTENFLLAMQLPHQDASAFKVPPLIADDVRNYEDNINDLNIAYTVDPFIDETPSDDAVQAVEKTVNYLQNHGFSVTEVHPNINGLKDYLPGYYKMNASEQQKMFQQIKKQRGKAIQPDEVEPLSYLLAIYGEKIPAWEYSEVFDEWDNLANQMQQLHETYDALIQPATAKAAPSLSEDLYYLEMLPPIETWKDLNKETLGDLIIESLKSGTYYSPYAYIYNLTGQPAISLPVHSTSEGLPIGVMISARQSQDAKILALSKWLEKHRLFEYY</sequence>
<dbReference type="InterPro" id="IPR036928">
    <property type="entry name" value="AS_sf"/>
</dbReference>
<dbReference type="Pfam" id="PF01425">
    <property type="entry name" value="Amidase"/>
    <property type="match status" value="1"/>
</dbReference>
<dbReference type="STRING" id="371602.SAMN04487984_0503"/>
<dbReference type="InterPro" id="IPR023631">
    <property type="entry name" value="Amidase_dom"/>
</dbReference>
<reference evidence="4" key="1">
    <citation type="submission" date="2017-04" db="EMBL/GenBank/DDBJ databases">
        <authorList>
            <person name="Varghese N."/>
            <person name="Submissions S."/>
        </authorList>
    </citation>
    <scope>NUCLEOTIDE SEQUENCE [LARGE SCALE GENOMIC DNA]</scope>
    <source>
        <strain evidence="4">DSM 21500</strain>
    </source>
</reference>
<dbReference type="EMBL" id="FWXK01000002">
    <property type="protein sequence ID" value="SMC33060.1"/>
    <property type="molecule type" value="Genomic_DNA"/>
</dbReference>
<evidence type="ECO:0000256" key="1">
    <source>
        <dbReference type="ARBA" id="ARBA00009199"/>
    </source>
</evidence>
<proteinExistence type="inferred from homology"/>
<evidence type="ECO:0000259" key="2">
    <source>
        <dbReference type="Pfam" id="PF01425"/>
    </source>
</evidence>
<dbReference type="SUPFAM" id="SSF75304">
    <property type="entry name" value="Amidase signature (AS) enzymes"/>
    <property type="match status" value="1"/>
</dbReference>
<dbReference type="PANTHER" id="PTHR11895:SF7">
    <property type="entry name" value="GLUTAMYL-TRNA(GLN) AMIDOTRANSFERASE SUBUNIT A, MITOCHONDRIAL"/>
    <property type="match status" value="1"/>
</dbReference>
<name>A0A1W1YA01_9LACT</name>
<dbReference type="AlphaFoldDB" id="A0A1W1YA01"/>
<dbReference type="Proteomes" id="UP000243884">
    <property type="component" value="Unassembled WGS sequence"/>
</dbReference>
<protein>
    <submittedName>
        <fullName evidence="3">Amidase</fullName>
    </submittedName>
</protein>
<keyword evidence="4" id="KW-1185">Reference proteome</keyword>
<evidence type="ECO:0000313" key="3">
    <source>
        <dbReference type="EMBL" id="SMC33060.1"/>
    </source>
</evidence>
<organism evidence="3 4">
    <name type="scientific">Aerococcus suis</name>
    <dbReference type="NCBI Taxonomy" id="371602"/>
    <lineage>
        <taxon>Bacteria</taxon>
        <taxon>Bacillati</taxon>
        <taxon>Bacillota</taxon>
        <taxon>Bacilli</taxon>
        <taxon>Lactobacillales</taxon>
        <taxon>Aerococcaceae</taxon>
        <taxon>Aerococcus</taxon>
    </lineage>
</organism>
<dbReference type="GO" id="GO:0003824">
    <property type="term" value="F:catalytic activity"/>
    <property type="evidence" value="ECO:0007669"/>
    <property type="project" value="InterPro"/>
</dbReference>